<reference evidence="1 2" key="1">
    <citation type="submission" date="2019-02" db="EMBL/GenBank/DDBJ databases">
        <title>Deep-cultivation of Planctomycetes and their phenomic and genomic characterization uncovers novel biology.</title>
        <authorList>
            <person name="Wiegand S."/>
            <person name="Jogler M."/>
            <person name="Boedeker C."/>
            <person name="Pinto D."/>
            <person name="Vollmers J."/>
            <person name="Rivas-Marin E."/>
            <person name="Kohn T."/>
            <person name="Peeters S.H."/>
            <person name="Heuer A."/>
            <person name="Rast P."/>
            <person name="Oberbeckmann S."/>
            <person name="Bunk B."/>
            <person name="Jeske O."/>
            <person name="Meyerdierks A."/>
            <person name="Storesund J.E."/>
            <person name="Kallscheuer N."/>
            <person name="Luecker S."/>
            <person name="Lage O.M."/>
            <person name="Pohl T."/>
            <person name="Merkel B.J."/>
            <person name="Hornburger P."/>
            <person name="Mueller R.-W."/>
            <person name="Bruemmer F."/>
            <person name="Labrenz M."/>
            <person name="Spormann A.M."/>
            <person name="Op Den Camp H."/>
            <person name="Overmann J."/>
            <person name="Amann R."/>
            <person name="Jetten M.S.M."/>
            <person name="Mascher T."/>
            <person name="Medema M.H."/>
            <person name="Devos D.P."/>
            <person name="Kaster A.-K."/>
            <person name="Ovreas L."/>
            <person name="Rohde M."/>
            <person name="Galperin M.Y."/>
            <person name="Jogler C."/>
        </authorList>
    </citation>
    <scope>NUCLEOTIDE SEQUENCE [LARGE SCALE GENOMIC DNA]</scope>
    <source>
        <strain evidence="1 2">Pan54</strain>
    </source>
</reference>
<protein>
    <submittedName>
        <fullName evidence="1">Uncharacterized protein</fullName>
    </submittedName>
</protein>
<dbReference type="EMBL" id="SJPG01000001">
    <property type="protein sequence ID" value="TWT63208.1"/>
    <property type="molecule type" value="Genomic_DNA"/>
</dbReference>
<accession>A0A5C5XKH4</accession>
<proteinExistence type="predicted"/>
<dbReference type="RefSeq" id="WP_165441861.1">
    <property type="nucleotide sequence ID" value="NZ_SJPG01000001.1"/>
</dbReference>
<evidence type="ECO:0000313" key="1">
    <source>
        <dbReference type="EMBL" id="TWT63208.1"/>
    </source>
</evidence>
<comment type="caution">
    <text evidence="1">The sequence shown here is derived from an EMBL/GenBank/DDBJ whole genome shotgun (WGS) entry which is preliminary data.</text>
</comment>
<dbReference type="Proteomes" id="UP000316095">
    <property type="component" value="Unassembled WGS sequence"/>
</dbReference>
<evidence type="ECO:0000313" key="2">
    <source>
        <dbReference type="Proteomes" id="UP000316095"/>
    </source>
</evidence>
<gene>
    <name evidence="1" type="ORF">Pan54_39610</name>
</gene>
<sequence length="145" mass="16641">MGMVFKPSVRKGGEFFGLPGPISKFQVQDAWDYERYKVLLEDGDGTVGISRNGVDITIQGEVGSIDGEPVLSEVEMLEALETLRTALDTSDEELLEFFLYRDDEAEEYRYFRQCSVSRFRYELSRPELYEYSLILHADDPVMQTS</sequence>
<dbReference type="AlphaFoldDB" id="A0A5C5XKH4"/>
<organism evidence="1 2">
    <name type="scientific">Rubinisphaera italica</name>
    <dbReference type="NCBI Taxonomy" id="2527969"/>
    <lineage>
        <taxon>Bacteria</taxon>
        <taxon>Pseudomonadati</taxon>
        <taxon>Planctomycetota</taxon>
        <taxon>Planctomycetia</taxon>
        <taxon>Planctomycetales</taxon>
        <taxon>Planctomycetaceae</taxon>
        <taxon>Rubinisphaera</taxon>
    </lineage>
</organism>
<name>A0A5C5XKH4_9PLAN</name>
<keyword evidence="2" id="KW-1185">Reference proteome</keyword>